<accession>J9D5K9</accession>
<name>J9D5K9_EDHAE</name>
<dbReference type="InParanoid" id="J9D5K9"/>
<dbReference type="EMBL" id="AFBI03000054">
    <property type="protein sequence ID" value="EJW02829.1"/>
    <property type="molecule type" value="Genomic_DNA"/>
</dbReference>
<reference evidence="3" key="2">
    <citation type="submission" date="2015-07" db="EMBL/GenBank/DDBJ databases">
        <title>Contrasting host-pathogen interactions and genome evolution in two generalist and specialist microsporidian pathogens of mosquitoes.</title>
        <authorList>
            <consortium name="The Broad Institute Genomics Platform"/>
            <consortium name="The Broad Institute Genome Sequencing Center for Infectious Disease"/>
            <person name="Cuomo C.A."/>
            <person name="Sanscrainte N.D."/>
            <person name="Goldberg J.M."/>
            <person name="Heiman D."/>
            <person name="Young S."/>
            <person name="Zeng Q."/>
            <person name="Becnel J.J."/>
            <person name="Birren B.W."/>
        </authorList>
    </citation>
    <scope>NUCLEOTIDE SEQUENCE [LARGE SCALE GENOMIC DNA]</scope>
    <source>
        <strain evidence="3">USNM 41457</strain>
    </source>
</reference>
<protein>
    <submittedName>
        <fullName evidence="2">Uncharacterized protein</fullName>
    </submittedName>
</protein>
<keyword evidence="1" id="KW-1133">Transmembrane helix</keyword>
<evidence type="ECO:0000313" key="2">
    <source>
        <dbReference type="EMBL" id="EJW02829.1"/>
    </source>
</evidence>
<comment type="caution">
    <text evidence="2">The sequence shown here is derived from an EMBL/GenBank/DDBJ whole genome shotgun (WGS) entry which is preliminary data.</text>
</comment>
<dbReference type="AlphaFoldDB" id="J9D5K9"/>
<proteinExistence type="predicted"/>
<gene>
    <name evidence="2" type="ORF">EDEG_02770</name>
</gene>
<evidence type="ECO:0000256" key="1">
    <source>
        <dbReference type="SAM" id="Phobius"/>
    </source>
</evidence>
<sequence length="124" mass="15002">MNICILSLILSFYLCMSFKHNIIFKIVLFLVHFFLVMIALKNILLNKNSSTNFFCYRIEFRYKRRRNNVNKRANGNLNTNYKFHPNSLLQNFFSPGFIPIFCNNFHSFIDSYTIFYIYKYIFSI</sequence>
<dbReference type="VEuPathDB" id="MicrosporidiaDB:EDEG_02770"/>
<keyword evidence="3" id="KW-1185">Reference proteome</keyword>
<dbReference type="Proteomes" id="UP000003163">
    <property type="component" value="Unassembled WGS sequence"/>
</dbReference>
<organism evidence="2 3">
    <name type="scientific">Edhazardia aedis (strain USNM 41457)</name>
    <name type="common">Microsporidian parasite</name>
    <dbReference type="NCBI Taxonomy" id="1003232"/>
    <lineage>
        <taxon>Eukaryota</taxon>
        <taxon>Fungi</taxon>
        <taxon>Fungi incertae sedis</taxon>
        <taxon>Microsporidia</taxon>
        <taxon>Edhazardia</taxon>
    </lineage>
</organism>
<feature type="transmembrane region" description="Helical" evidence="1">
    <location>
        <begin position="27"/>
        <end position="44"/>
    </location>
</feature>
<evidence type="ECO:0000313" key="3">
    <source>
        <dbReference type="Proteomes" id="UP000003163"/>
    </source>
</evidence>
<dbReference type="HOGENOM" id="CLU_2003883_0_0_1"/>
<keyword evidence="1" id="KW-0472">Membrane</keyword>
<reference evidence="2 3" key="1">
    <citation type="submission" date="2011-08" db="EMBL/GenBank/DDBJ databases">
        <authorList>
            <person name="Liu Z.J."/>
            <person name="Shi F.L."/>
            <person name="Lu J.Q."/>
            <person name="Li M."/>
            <person name="Wang Z.L."/>
        </authorList>
    </citation>
    <scope>NUCLEOTIDE SEQUENCE [LARGE SCALE GENOMIC DNA]</scope>
    <source>
        <strain evidence="2 3">USNM 41457</strain>
    </source>
</reference>
<keyword evidence="1" id="KW-0812">Transmembrane</keyword>